<dbReference type="RefSeq" id="WP_390321928.1">
    <property type="nucleotide sequence ID" value="NZ_JBHRTP010000045.1"/>
</dbReference>
<dbReference type="GO" id="GO:0004066">
    <property type="term" value="F:asparagine synthase (glutamine-hydrolyzing) activity"/>
    <property type="evidence" value="ECO:0007669"/>
    <property type="project" value="UniProtKB-EC"/>
</dbReference>
<reference evidence="10" key="1">
    <citation type="journal article" date="2019" name="Int. J. Syst. Evol. Microbiol.">
        <title>The Global Catalogue of Microorganisms (GCM) 10K type strain sequencing project: providing services to taxonomists for standard genome sequencing and annotation.</title>
        <authorList>
            <consortium name="The Broad Institute Genomics Platform"/>
            <consortium name="The Broad Institute Genome Sequencing Center for Infectious Disease"/>
            <person name="Wu L."/>
            <person name="Ma J."/>
        </authorList>
    </citation>
    <scope>NUCLEOTIDE SEQUENCE [LARGE SCALE GENOMIC DNA]</scope>
    <source>
        <strain evidence="10">KCTC 42986</strain>
    </source>
</reference>
<dbReference type="InterPro" id="IPR029055">
    <property type="entry name" value="Ntn_hydrolases_N"/>
</dbReference>
<dbReference type="EC" id="6.3.5.4" evidence="3"/>
<dbReference type="InterPro" id="IPR001962">
    <property type="entry name" value="Asn_synthase"/>
</dbReference>
<evidence type="ECO:0000256" key="5">
    <source>
        <dbReference type="ARBA" id="ARBA00022840"/>
    </source>
</evidence>
<evidence type="ECO:0000313" key="10">
    <source>
        <dbReference type="Proteomes" id="UP001595530"/>
    </source>
</evidence>
<comment type="pathway">
    <text evidence="1">Amino-acid biosynthesis; L-asparagine biosynthesis; L-asparagine from L-aspartate (L-Gln route): step 1/1.</text>
</comment>
<dbReference type="SUPFAM" id="SSF56235">
    <property type="entry name" value="N-terminal nucleophile aminohydrolases (Ntn hydrolases)"/>
    <property type="match status" value="1"/>
</dbReference>
<dbReference type="CDD" id="cd00712">
    <property type="entry name" value="AsnB"/>
    <property type="match status" value="1"/>
</dbReference>
<evidence type="ECO:0000256" key="2">
    <source>
        <dbReference type="ARBA" id="ARBA00005752"/>
    </source>
</evidence>
<dbReference type="Pfam" id="PF00733">
    <property type="entry name" value="Asn_synthase"/>
    <property type="match status" value="1"/>
</dbReference>
<dbReference type="NCBIfam" id="TIGR01536">
    <property type="entry name" value="asn_synth_AEB"/>
    <property type="match status" value="1"/>
</dbReference>
<sequence length="658" mass="74297">MCGIVGQVRLNDSAPSLDRNAGKRALSALFHRGPDGDGEWQAPDASCWLGHRRLAIIDLHTGQQPMSNEDGSVWVSFNGEIYNFQELREQLAALGHRFKTRSDTEVLVHGYEAWGPLGLSRRLQGIFAFAVYDSRKRTLLLCRDHMGVKPLYWWSDGDTLIFASEIKALLCFPAVAANKKVYRPGVAQFIVKRYVSRPQTMFEGVKRLPEGCLLETAWGEPVPEPVRYWDVGYKPRMLPQADALLELDALLKRTVDMQLMSDVPLGVQLSGGVDSSMVVALMETMRREQGAREPIKTFSVGFDIPEFSELHHARRIAERYGTKHHEIVVGADDFIADFARLCWHYDEPMGEPSAIPTYYMCRAAKEHVTVMLTGEGSDEQFGGYSKYVFDSFSGMLDWLPDGVRQSGLRTLGAAMPFKARRLRSILEILGLPDETQRFASWFGGFDLELQQGLLHPDFRREVQDGGVAKEFSAIMAGCSGESDALTRFLYCDIHTRLVDDILVSGDRMSMAASIETRVPFLDHHVVEFAAGLHPDDKVKGLSKKILLKKLAERYLPHETIYRRKVGFTVPLARWFTGPLAGLISHVLLSDRFFDRGYFRPDAVKKVVQEHIARKVDREQGIWLLLTLELWHRIFLDDDGSEAASERLCAELKPYLASK</sequence>
<dbReference type="PANTHER" id="PTHR43284:SF1">
    <property type="entry name" value="ASPARAGINE SYNTHETASE"/>
    <property type="match status" value="1"/>
</dbReference>
<protein>
    <recommendedName>
        <fullName evidence="3">asparagine synthase (glutamine-hydrolyzing)</fullName>
        <ecNumber evidence="3">6.3.5.4</ecNumber>
    </recommendedName>
</protein>
<keyword evidence="4" id="KW-0547">Nucleotide-binding</keyword>
<dbReference type="Gene3D" id="3.40.50.620">
    <property type="entry name" value="HUPs"/>
    <property type="match status" value="1"/>
</dbReference>
<accession>A0ABV7F2B7</accession>
<dbReference type="Proteomes" id="UP001595530">
    <property type="component" value="Unassembled WGS sequence"/>
</dbReference>
<evidence type="ECO:0000259" key="8">
    <source>
        <dbReference type="PROSITE" id="PS51278"/>
    </source>
</evidence>
<dbReference type="InterPro" id="IPR014729">
    <property type="entry name" value="Rossmann-like_a/b/a_fold"/>
</dbReference>
<evidence type="ECO:0000256" key="3">
    <source>
        <dbReference type="ARBA" id="ARBA00012737"/>
    </source>
</evidence>
<evidence type="ECO:0000256" key="7">
    <source>
        <dbReference type="ARBA" id="ARBA00048741"/>
    </source>
</evidence>
<feature type="domain" description="Glutamine amidotransferase type-2" evidence="8">
    <location>
        <begin position="2"/>
        <end position="219"/>
    </location>
</feature>
<keyword evidence="9" id="KW-0436">Ligase</keyword>
<dbReference type="PROSITE" id="PS51278">
    <property type="entry name" value="GATASE_TYPE_2"/>
    <property type="match status" value="1"/>
</dbReference>
<dbReference type="InterPro" id="IPR051786">
    <property type="entry name" value="ASN_synthetase/amidase"/>
</dbReference>
<gene>
    <name evidence="9" type="primary">asnB</name>
    <name evidence="9" type="ORF">ACFOFO_14750</name>
</gene>
<dbReference type="InterPro" id="IPR006426">
    <property type="entry name" value="Asn_synth_AEB"/>
</dbReference>
<keyword evidence="10" id="KW-1185">Reference proteome</keyword>
<evidence type="ECO:0000256" key="4">
    <source>
        <dbReference type="ARBA" id="ARBA00022741"/>
    </source>
</evidence>
<proteinExistence type="inferred from homology"/>
<dbReference type="EMBL" id="JBHRTP010000045">
    <property type="protein sequence ID" value="MFC3109207.1"/>
    <property type="molecule type" value="Genomic_DNA"/>
</dbReference>
<name>A0ABV7F2B7_9BURK</name>
<dbReference type="InterPro" id="IPR033738">
    <property type="entry name" value="AsnB_N"/>
</dbReference>
<keyword evidence="6" id="KW-0315">Glutamine amidotransferase</keyword>
<organism evidence="9 10">
    <name type="scientific">Undibacterium arcticum</name>
    <dbReference type="NCBI Taxonomy" id="1762892"/>
    <lineage>
        <taxon>Bacteria</taxon>
        <taxon>Pseudomonadati</taxon>
        <taxon>Pseudomonadota</taxon>
        <taxon>Betaproteobacteria</taxon>
        <taxon>Burkholderiales</taxon>
        <taxon>Oxalobacteraceae</taxon>
        <taxon>Undibacterium</taxon>
    </lineage>
</organism>
<dbReference type="Pfam" id="PF13537">
    <property type="entry name" value="GATase_7"/>
    <property type="match status" value="1"/>
</dbReference>
<comment type="caution">
    <text evidence="9">The sequence shown here is derived from an EMBL/GenBank/DDBJ whole genome shotgun (WGS) entry which is preliminary data.</text>
</comment>
<dbReference type="InterPro" id="IPR017932">
    <property type="entry name" value="GATase_2_dom"/>
</dbReference>
<comment type="similarity">
    <text evidence="2">Belongs to the asparagine synthetase family.</text>
</comment>
<dbReference type="CDD" id="cd01991">
    <property type="entry name" value="Asn_synthase_B_C"/>
    <property type="match status" value="1"/>
</dbReference>
<evidence type="ECO:0000256" key="1">
    <source>
        <dbReference type="ARBA" id="ARBA00005187"/>
    </source>
</evidence>
<dbReference type="PANTHER" id="PTHR43284">
    <property type="entry name" value="ASPARAGINE SYNTHETASE (GLUTAMINE-HYDROLYZING)"/>
    <property type="match status" value="1"/>
</dbReference>
<dbReference type="Gene3D" id="3.60.20.10">
    <property type="entry name" value="Glutamine Phosphoribosylpyrophosphate, subunit 1, domain 1"/>
    <property type="match status" value="1"/>
</dbReference>
<dbReference type="PIRSF" id="PIRSF001589">
    <property type="entry name" value="Asn_synthetase_glu-h"/>
    <property type="match status" value="1"/>
</dbReference>
<dbReference type="SUPFAM" id="SSF52402">
    <property type="entry name" value="Adenine nucleotide alpha hydrolases-like"/>
    <property type="match status" value="1"/>
</dbReference>
<evidence type="ECO:0000313" key="9">
    <source>
        <dbReference type="EMBL" id="MFC3109207.1"/>
    </source>
</evidence>
<evidence type="ECO:0000256" key="6">
    <source>
        <dbReference type="ARBA" id="ARBA00022962"/>
    </source>
</evidence>
<comment type="catalytic activity">
    <reaction evidence="7">
        <text>L-aspartate + L-glutamine + ATP + H2O = L-asparagine + L-glutamate + AMP + diphosphate + H(+)</text>
        <dbReference type="Rhea" id="RHEA:12228"/>
        <dbReference type="ChEBI" id="CHEBI:15377"/>
        <dbReference type="ChEBI" id="CHEBI:15378"/>
        <dbReference type="ChEBI" id="CHEBI:29985"/>
        <dbReference type="ChEBI" id="CHEBI:29991"/>
        <dbReference type="ChEBI" id="CHEBI:30616"/>
        <dbReference type="ChEBI" id="CHEBI:33019"/>
        <dbReference type="ChEBI" id="CHEBI:58048"/>
        <dbReference type="ChEBI" id="CHEBI:58359"/>
        <dbReference type="ChEBI" id="CHEBI:456215"/>
        <dbReference type="EC" id="6.3.5.4"/>
    </reaction>
</comment>
<keyword evidence="5" id="KW-0067">ATP-binding</keyword>